<dbReference type="GO" id="GO:0005762">
    <property type="term" value="C:mitochondrial large ribosomal subunit"/>
    <property type="evidence" value="ECO:0007669"/>
    <property type="project" value="InterPro"/>
</dbReference>
<organism evidence="1 2">
    <name type="scientific">Acanthocheilonema viteae</name>
    <name type="common">Filarial nematode worm</name>
    <name type="synonym">Dipetalonema viteae</name>
    <dbReference type="NCBI Taxonomy" id="6277"/>
    <lineage>
        <taxon>Eukaryota</taxon>
        <taxon>Metazoa</taxon>
        <taxon>Ecdysozoa</taxon>
        <taxon>Nematoda</taxon>
        <taxon>Chromadorea</taxon>
        <taxon>Rhabditida</taxon>
        <taxon>Spirurina</taxon>
        <taxon>Spiruromorpha</taxon>
        <taxon>Filarioidea</taxon>
        <taxon>Onchocercidae</taxon>
        <taxon>Acanthocheilonema</taxon>
    </lineage>
</organism>
<proteinExistence type="predicted"/>
<keyword evidence="2" id="KW-1185">Reference proteome</keyword>
<evidence type="ECO:0000313" key="2">
    <source>
        <dbReference type="Proteomes" id="UP000276991"/>
    </source>
</evidence>
<dbReference type="InterPro" id="IPR019189">
    <property type="entry name" value="Ribosomal_mL41"/>
</dbReference>
<dbReference type="EMBL" id="UPTC01000008">
    <property type="protein sequence ID" value="VBB25325.1"/>
    <property type="molecule type" value="Genomic_DNA"/>
</dbReference>
<dbReference type="PANTHER" id="PTHR11852">
    <property type="entry name" value="PLATELET-ACTIVATING FACTOR ACETYLHYDROLASE"/>
    <property type="match status" value="1"/>
</dbReference>
<sequence length="415" mass="48046">MEKLRRIDDAGDNRWAELVCINIFVFNIQVAFLSCSVNLLNQKQERFVSEARDKEADVLFLGDDHIALLEQSIIYRENLAPLHCLCFGAFGDKISNLSWRLENNILEGLDPKVIVVSIGNSDFDLTEKQMLEALKSVAGIIRKQKPSAKLYFMKLLPSGRRPNKRRELVNRINESLENVLKGTNGQIESHYMFDYVHLTQEGYRKIYEPVLVAQEHADFTPPLLTYLNFNVCFGNSGVYQRCTVTKSLLLSTTLADILEGWRKRGPSIHERYQLPGQDREFPELSPKFKKENPKELYNYTGVQDVGFVDPVTEEFVHVEEMYPELVVPDLRGFRLCPYVSYRTDFEIEKRRKKFEKLAAKYGSEEGADSVVFEGEKWPPPKTTPRSLFDIHYAPSIRQMYNDGEYFTDAEERDPR</sequence>
<accession>A0A498S225</accession>
<dbReference type="GO" id="GO:0003735">
    <property type="term" value="F:structural constituent of ribosome"/>
    <property type="evidence" value="ECO:0007669"/>
    <property type="project" value="InterPro"/>
</dbReference>
<dbReference type="OrthoDB" id="505607at2759"/>
<dbReference type="AlphaFoldDB" id="A0A498S225"/>
<dbReference type="Gene3D" id="3.40.50.1110">
    <property type="entry name" value="SGNH hydrolase"/>
    <property type="match status" value="1"/>
</dbReference>
<reference evidence="1 2" key="1">
    <citation type="submission" date="2018-08" db="EMBL/GenBank/DDBJ databases">
        <authorList>
            <person name="Laetsch R D."/>
            <person name="Stevens L."/>
            <person name="Kumar S."/>
            <person name="Blaxter L. M."/>
        </authorList>
    </citation>
    <scope>NUCLEOTIDE SEQUENCE [LARGE SCALE GENOMIC DNA]</scope>
</reference>
<dbReference type="PANTHER" id="PTHR11852:SF0">
    <property type="entry name" value="PLATELET-ACTIVATING FACTOR ACETYLHYDROLASE IB SUBUNIT BETA HOMOLOG"/>
    <property type="match status" value="1"/>
</dbReference>
<dbReference type="InterPro" id="IPR036514">
    <property type="entry name" value="SGNH_hydro_sf"/>
</dbReference>
<protein>
    <recommendedName>
        <fullName evidence="3">SGNH hydrolase-type esterase domain-containing protein</fullName>
    </recommendedName>
</protein>
<evidence type="ECO:0008006" key="3">
    <source>
        <dbReference type="Google" id="ProtNLM"/>
    </source>
</evidence>
<gene>
    <name evidence="1" type="ORF">NAV_LOCUS155</name>
</gene>
<dbReference type="PROSITE" id="PS51257">
    <property type="entry name" value="PROKAR_LIPOPROTEIN"/>
    <property type="match status" value="1"/>
</dbReference>
<dbReference type="Pfam" id="PF09809">
    <property type="entry name" value="MRP-L27"/>
    <property type="match status" value="1"/>
</dbReference>
<name>A0A498S225_ACAVI</name>
<dbReference type="SUPFAM" id="SSF52266">
    <property type="entry name" value="SGNH hydrolase"/>
    <property type="match status" value="1"/>
</dbReference>
<dbReference type="STRING" id="6277.A0A498S225"/>
<evidence type="ECO:0000313" key="1">
    <source>
        <dbReference type="EMBL" id="VBB25325.1"/>
    </source>
</evidence>
<dbReference type="Proteomes" id="UP000276991">
    <property type="component" value="Unassembled WGS sequence"/>
</dbReference>